<evidence type="ECO:0000313" key="3">
    <source>
        <dbReference type="Proteomes" id="UP000030104"/>
    </source>
</evidence>
<name>A0A0A2KR66_PENIT</name>
<gene>
    <name evidence="2" type="ORF">PITC_096880</name>
</gene>
<evidence type="ECO:0000256" key="1">
    <source>
        <dbReference type="SAM" id="SignalP"/>
    </source>
</evidence>
<reference evidence="2 3" key="1">
    <citation type="journal article" date="2015" name="Mol. Plant Microbe Interact.">
        <title>Genome, transcriptome, and functional analyses of Penicillium expansum provide new insights into secondary metabolism and pathogenicity.</title>
        <authorList>
            <person name="Ballester A.R."/>
            <person name="Marcet-Houben M."/>
            <person name="Levin E."/>
            <person name="Sela N."/>
            <person name="Selma-Lazaro C."/>
            <person name="Carmona L."/>
            <person name="Wisniewski M."/>
            <person name="Droby S."/>
            <person name="Gonzalez-Candelas L."/>
            <person name="Gabaldon T."/>
        </authorList>
    </citation>
    <scope>NUCLEOTIDE SEQUENCE [LARGE SCALE GENOMIC DNA]</scope>
    <source>
        <strain evidence="2 3">PHI-1</strain>
    </source>
</reference>
<feature type="chain" id="PRO_5012316902" evidence="1">
    <location>
        <begin position="16"/>
        <end position="54"/>
    </location>
</feature>
<dbReference type="HOGENOM" id="CLU_3051072_0_0_1"/>
<keyword evidence="3" id="KW-1185">Reference proteome</keyword>
<organism evidence="2 3">
    <name type="scientific">Penicillium italicum</name>
    <name type="common">Blue mold</name>
    <dbReference type="NCBI Taxonomy" id="40296"/>
    <lineage>
        <taxon>Eukaryota</taxon>
        <taxon>Fungi</taxon>
        <taxon>Dikarya</taxon>
        <taxon>Ascomycota</taxon>
        <taxon>Pezizomycotina</taxon>
        <taxon>Eurotiomycetes</taxon>
        <taxon>Eurotiomycetidae</taxon>
        <taxon>Eurotiales</taxon>
        <taxon>Aspergillaceae</taxon>
        <taxon>Penicillium</taxon>
    </lineage>
</organism>
<dbReference type="Proteomes" id="UP000030104">
    <property type="component" value="Unassembled WGS sequence"/>
</dbReference>
<keyword evidence="1" id="KW-0732">Signal</keyword>
<evidence type="ECO:0000313" key="2">
    <source>
        <dbReference type="EMBL" id="KGO70327.1"/>
    </source>
</evidence>
<protein>
    <submittedName>
        <fullName evidence="2">Uncharacterized protein</fullName>
    </submittedName>
</protein>
<proteinExistence type="predicted"/>
<sequence length="54" mass="6516">MKRLILVLFRQLTWASILDLWLFKGHLFLNFIHNPVLSPARSNLYRLYNFSQIP</sequence>
<dbReference type="AlphaFoldDB" id="A0A0A2KR66"/>
<feature type="signal peptide" evidence="1">
    <location>
        <begin position="1"/>
        <end position="15"/>
    </location>
</feature>
<dbReference type="EMBL" id="JQGA01001050">
    <property type="protein sequence ID" value="KGO70327.1"/>
    <property type="molecule type" value="Genomic_DNA"/>
</dbReference>
<comment type="caution">
    <text evidence="2">The sequence shown here is derived from an EMBL/GenBank/DDBJ whole genome shotgun (WGS) entry which is preliminary data.</text>
</comment>
<accession>A0A0A2KR66</accession>